<comment type="function">
    <text evidence="14 19">Joins adenosylcobinamide-GDP and alpha-ribazole to generate adenosylcobalamin (Ado-cobalamin). Also synthesizes adenosylcobalamin 5'-phosphate from adenosylcobinamide-GDP and alpha-ribazole 5'-phosphate.</text>
</comment>
<keyword evidence="8 19" id="KW-0169">Cobalamin biosynthesis</keyword>
<name>A0A1D2QQV0_9GAMM</name>
<evidence type="ECO:0000256" key="9">
    <source>
        <dbReference type="ARBA" id="ARBA00022679"/>
    </source>
</evidence>
<evidence type="ECO:0000256" key="7">
    <source>
        <dbReference type="ARBA" id="ARBA00022475"/>
    </source>
</evidence>
<evidence type="ECO:0000256" key="15">
    <source>
        <dbReference type="ARBA" id="ARBA00032605"/>
    </source>
</evidence>
<dbReference type="HAMAP" id="MF_00719">
    <property type="entry name" value="CobS"/>
    <property type="match status" value="1"/>
</dbReference>
<comment type="cofactor">
    <cofactor evidence="1 19">
        <name>Mg(2+)</name>
        <dbReference type="ChEBI" id="CHEBI:18420"/>
    </cofactor>
</comment>
<dbReference type="PANTHER" id="PTHR34148:SF1">
    <property type="entry name" value="ADENOSYLCOBINAMIDE-GDP RIBAZOLETRANSFERASE"/>
    <property type="match status" value="1"/>
</dbReference>
<keyword evidence="13 19" id="KW-0472">Membrane</keyword>
<feature type="transmembrane region" description="Helical" evidence="19">
    <location>
        <begin position="148"/>
        <end position="174"/>
    </location>
</feature>
<dbReference type="EC" id="2.7.8.26" evidence="5 19"/>
<feature type="transmembrane region" description="Helical" evidence="19">
    <location>
        <begin position="44"/>
        <end position="63"/>
    </location>
</feature>
<comment type="similarity">
    <text evidence="4 19">Belongs to the CobS family.</text>
</comment>
<dbReference type="InterPro" id="IPR003805">
    <property type="entry name" value="CobS"/>
</dbReference>
<evidence type="ECO:0000256" key="12">
    <source>
        <dbReference type="ARBA" id="ARBA00022989"/>
    </source>
</evidence>
<comment type="subcellular location">
    <subcellularLocation>
        <location evidence="2 19">Cell membrane</location>
        <topology evidence="2 19">Multi-pass membrane protein</topology>
    </subcellularLocation>
</comment>
<evidence type="ECO:0000256" key="16">
    <source>
        <dbReference type="ARBA" id="ARBA00032853"/>
    </source>
</evidence>
<evidence type="ECO:0000256" key="17">
    <source>
        <dbReference type="ARBA" id="ARBA00048623"/>
    </source>
</evidence>
<evidence type="ECO:0000313" key="21">
    <source>
        <dbReference type="Proteomes" id="UP000242502"/>
    </source>
</evidence>
<dbReference type="UniPathway" id="UPA00148">
    <property type="reaction ID" value="UER00238"/>
</dbReference>
<keyword evidence="7 19" id="KW-1003">Cell membrane</keyword>
<proteinExistence type="inferred from homology"/>
<dbReference type="Pfam" id="PF02654">
    <property type="entry name" value="CobS"/>
    <property type="match status" value="1"/>
</dbReference>
<dbReference type="GO" id="GO:0005886">
    <property type="term" value="C:plasma membrane"/>
    <property type="evidence" value="ECO:0007669"/>
    <property type="project" value="UniProtKB-SubCell"/>
</dbReference>
<feature type="transmembrane region" description="Helical" evidence="19">
    <location>
        <begin position="122"/>
        <end position="141"/>
    </location>
</feature>
<evidence type="ECO:0000256" key="5">
    <source>
        <dbReference type="ARBA" id="ARBA00013200"/>
    </source>
</evidence>
<keyword evidence="12 19" id="KW-1133">Transmembrane helix</keyword>
<comment type="catalytic activity">
    <reaction evidence="18 19">
        <text>alpha-ribazole 5'-phosphate + adenosylcob(III)inamide-GDP = adenosylcob(III)alamin 5'-phosphate + GMP + H(+)</text>
        <dbReference type="Rhea" id="RHEA:23560"/>
        <dbReference type="ChEBI" id="CHEBI:15378"/>
        <dbReference type="ChEBI" id="CHEBI:57918"/>
        <dbReference type="ChEBI" id="CHEBI:58115"/>
        <dbReference type="ChEBI" id="CHEBI:60487"/>
        <dbReference type="ChEBI" id="CHEBI:60493"/>
        <dbReference type="EC" id="2.7.8.26"/>
    </reaction>
</comment>
<dbReference type="GO" id="GO:0051073">
    <property type="term" value="F:adenosylcobinamide-GDP ribazoletransferase activity"/>
    <property type="evidence" value="ECO:0007669"/>
    <property type="project" value="UniProtKB-UniRule"/>
</dbReference>
<reference evidence="20 21" key="1">
    <citation type="journal article" date="2016" name="Appl. Environ. Microbiol.">
        <title>Lack of Overt Genome Reduction in the Bryostatin-Producing Bryozoan Symbiont "Candidatus Endobugula sertula".</title>
        <authorList>
            <person name="Miller I.J."/>
            <person name="Vanee N."/>
            <person name="Fong S.S."/>
            <person name="Lim-Fong G.E."/>
            <person name="Kwan J.C."/>
        </authorList>
    </citation>
    <scope>NUCLEOTIDE SEQUENCE [LARGE SCALE GENOMIC DNA]</scope>
    <source>
        <strain evidence="20">AB1-4</strain>
    </source>
</reference>
<sequence>MSHYLLPFIIALTLMTRLPIYAFLPKFVQKVSWTENHYGLSVLWYPLVGVVLAVFISVVLVLLPNMPELVTASIAVTLLAVLTGGLHLDGLADAIDAGCAAHGQPLVDRKEKILRVLNEPTAGPMAIVALVLVLLLKIVLLSHISMNILWVLVVTLSVSRAMALLLLVTTPYIGEQGLGSALSTHSQAHQIYTVLGSLLLLLFIFLPIMAAFWILICSLSIVFFWRQFWMKSMGGMVGDCIGAVIELGEVGVLFILCLTTL</sequence>
<feature type="transmembrane region" description="Helical" evidence="19">
    <location>
        <begin position="194"/>
        <end position="225"/>
    </location>
</feature>
<evidence type="ECO:0000256" key="8">
    <source>
        <dbReference type="ARBA" id="ARBA00022573"/>
    </source>
</evidence>
<organism evidence="20 21">
    <name type="scientific">Candidatus Endobugula sertula</name>
    <name type="common">Bugula neritina bacterial symbiont</name>
    <dbReference type="NCBI Taxonomy" id="62101"/>
    <lineage>
        <taxon>Bacteria</taxon>
        <taxon>Pseudomonadati</taxon>
        <taxon>Pseudomonadota</taxon>
        <taxon>Gammaproteobacteria</taxon>
        <taxon>Cellvibrionales</taxon>
        <taxon>Cellvibrionaceae</taxon>
        <taxon>Candidatus Endobugula</taxon>
    </lineage>
</organism>
<dbReference type="STRING" id="62101.AB835_06215"/>
<keyword evidence="10 19" id="KW-0812">Transmembrane</keyword>
<dbReference type="AlphaFoldDB" id="A0A1D2QQV0"/>
<evidence type="ECO:0000256" key="13">
    <source>
        <dbReference type="ARBA" id="ARBA00023136"/>
    </source>
</evidence>
<accession>A0A1D2QQV0</accession>
<evidence type="ECO:0000256" key="19">
    <source>
        <dbReference type="HAMAP-Rule" id="MF_00719"/>
    </source>
</evidence>
<feature type="transmembrane region" description="Helical" evidence="19">
    <location>
        <begin position="5"/>
        <end position="24"/>
    </location>
</feature>
<dbReference type="EMBL" id="MDLC01000017">
    <property type="protein sequence ID" value="ODS23913.1"/>
    <property type="molecule type" value="Genomic_DNA"/>
</dbReference>
<dbReference type="GO" id="GO:0008818">
    <property type="term" value="F:cobalamin 5'-phosphate synthase activity"/>
    <property type="evidence" value="ECO:0007669"/>
    <property type="project" value="UniProtKB-UniRule"/>
</dbReference>
<evidence type="ECO:0000256" key="18">
    <source>
        <dbReference type="ARBA" id="ARBA00049504"/>
    </source>
</evidence>
<feature type="transmembrane region" description="Helical" evidence="19">
    <location>
        <begin position="70"/>
        <end position="88"/>
    </location>
</feature>
<evidence type="ECO:0000256" key="2">
    <source>
        <dbReference type="ARBA" id="ARBA00004651"/>
    </source>
</evidence>
<dbReference type="Proteomes" id="UP000242502">
    <property type="component" value="Unassembled WGS sequence"/>
</dbReference>
<protein>
    <recommendedName>
        <fullName evidence="6 19">Adenosylcobinamide-GDP ribazoletransferase</fullName>
        <ecNumber evidence="5 19">2.7.8.26</ecNumber>
    </recommendedName>
    <alternativeName>
        <fullName evidence="16 19">Cobalamin synthase</fullName>
    </alternativeName>
    <alternativeName>
        <fullName evidence="15 19">Cobalamin-5'-phosphate synthase</fullName>
    </alternativeName>
</protein>
<evidence type="ECO:0000313" key="20">
    <source>
        <dbReference type="EMBL" id="ODS23913.1"/>
    </source>
</evidence>
<comment type="caution">
    <text evidence="20">The sequence shown here is derived from an EMBL/GenBank/DDBJ whole genome shotgun (WGS) entry which is preliminary data.</text>
</comment>
<evidence type="ECO:0000256" key="11">
    <source>
        <dbReference type="ARBA" id="ARBA00022842"/>
    </source>
</evidence>
<evidence type="ECO:0000256" key="4">
    <source>
        <dbReference type="ARBA" id="ARBA00010561"/>
    </source>
</evidence>
<evidence type="ECO:0000256" key="3">
    <source>
        <dbReference type="ARBA" id="ARBA00004663"/>
    </source>
</evidence>
<evidence type="ECO:0000256" key="10">
    <source>
        <dbReference type="ARBA" id="ARBA00022692"/>
    </source>
</evidence>
<dbReference type="GO" id="GO:0009236">
    <property type="term" value="P:cobalamin biosynthetic process"/>
    <property type="evidence" value="ECO:0007669"/>
    <property type="project" value="UniProtKB-UniRule"/>
</dbReference>
<evidence type="ECO:0000256" key="6">
    <source>
        <dbReference type="ARBA" id="ARBA00015850"/>
    </source>
</evidence>
<dbReference type="PANTHER" id="PTHR34148">
    <property type="entry name" value="ADENOSYLCOBINAMIDE-GDP RIBAZOLETRANSFERASE"/>
    <property type="match status" value="1"/>
</dbReference>
<comment type="pathway">
    <text evidence="3 19">Cofactor biosynthesis; adenosylcobalamin biosynthesis; adenosylcobalamin from cob(II)yrinate a,c-diamide: step 7/7.</text>
</comment>
<keyword evidence="9 19" id="KW-0808">Transferase</keyword>
<comment type="catalytic activity">
    <reaction evidence="17 19">
        <text>alpha-ribazole + adenosylcob(III)inamide-GDP = adenosylcob(III)alamin + GMP + H(+)</text>
        <dbReference type="Rhea" id="RHEA:16049"/>
        <dbReference type="ChEBI" id="CHEBI:10329"/>
        <dbReference type="ChEBI" id="CHEBI:15378"/>
        <dbReference type="ChEBI" id="CHEBI:18408"/>
        <dbReference type="ChEBI" id="CHEBI:58115"/>
        <dbReference type="ChEBI" id="CHEBI:60487"/>
        <dbReference type="EC" id="2.7.8.26"/>
    </reaction>
</comment>
<keyword evidence="11 19" id="KW-0460">Magnesium</keyword>
<evidence type="ECO:0000256" key="1">
    <source>
        <dbReference type="ARBA" id="ARBA00001946"/>
    </source>
</evidence>
<evidence type="ECO:0000256" key="14">
    <source>
        <dbReference type="ARBA" id="ARBA00025228"/>
    </source>
</evidence>
<gene>
    <name evidence="19" type="primary">cobS</name>
    <name evidence="20" type="ORF">AB835_06215</name>
</gene>